<gene>
    <name evidence="2" type="ORF">I8752_16705</name>
</gene>
<proteinExistence type="predicted"/>
<keyword evidence="1" id="KW-1133">Transmembrane helix</keyword>
<accession>A0A8J7I288</accession>
<name>A0A8J7I288_9NOST</name>
<dbReference type="AlphaFoldDB" id="A0A8J7I288"/>
<keyword evidence="1" id="KW-0812">Transmembrane</keyword>
<evidence type="ECO:0000256" key="1">
    <source>
        <dbReference type="SAM" id="Phobius"/>
    </source>
</evidence>
<comment type="caution">
    <text evidence="2">The sequence shown here is derived from an EMBL/GenBank/DDBJ whole genome shotgun (WGS) entry which is preliminary data.</text>
</comment>
<sequence>MMKLVNPLFYPWAVLAGGITLILGVRIAQLPSLIVLPLATGVAVAGASFSKSREPQYLELDNPELQQEITSVKTSALVLANKSNELRLEVKKLLTDSFQMELLAAVQMSCDRASELPAKIDNLAWRLQGNNSLLSLNELQQQLLEVQQKLQSSSGMAKQHLSQLTDSLKRNIQLAKEGQDTRLARIVSISTQIQDSAGVLQQLHNQLHTSDLTDSEQINQLQLLSNEFSSFQENIDLLVRK</sequence>
<protein>
    <submittedName>
        <fullName evidence="2">Uncharacterized protein</fullName>
    </submittedName>
</protein>
<keyword evidence="1" id="KW-0472">Membrane</keyword>
<evidence type="ECO:0000313" key="2">
    <source>
        <dbReference type="EMBL" id="MBH8574634.1"/>
    </source>
</evidence>
<keyword evidence="3" id="KW-1185">Reference proteome</keyword>
<dbReference type="EMBL" id="JAECZA010000080">
    <property type="protein sequence ID" value="MBH8574634.1"/>
    <property type="molecule type" value="Genomic_DNA"/>
</dbReference>
<reference evidence="2 3" key="1">
    <citation type="journal article" date="2021" name="Int. J. Syst. Evol. Microbiol.">
        <title>Amazonocrinis nigriterrae gen. nov., sp. nov., Atlanticothrix silvestris gen. nov., sp. nov. and Dendronalium phyllosphericum gen. nov., sp. nov., nostocacean cyanobacteria from Brazilian environments.</title>
        <authorList>
            <person name="Alvarenga D.O."/>
            <person name="Andreote A.P.D."/>
            <person name="Branco L.H.Z."/>
            <person name="Delbaje E."/>
            <person name="Cruz R.B."/>
            <person name="Varani A.M."/>
            <person name="Fiore M.F."/>
        </authorList>
    </citation>
    <scope>NUCLEOTIDE SEQUENCE [LARGE SCALE GENOMIC DNA]</scope>
    <source>
        <strain evidence="2 3">CENA369</strain>
    </source>
</reference>
<feature type="transmembrane region" description="Helical" evidence="1">
    <location>
        <begin position="7"/>
        <end position="27"/>
    </location>
</feature>
<organism evidence="2 3">
    <name type="scientific">Dendronalium phyllosphericum CENA369</name>
    <dbReference type="NCBI Taxonomy" id="1725256"/>
    <lineage>
        <taxon>Bacteria</taxon>
        <taxon>Bacillati</taxon>
        <taxon>Cyanobacteriota</taxon>
        <taxon>Cyanophyceae</taxon>
        <taxon>Nostocales</taxon>
        <taxon>Nostocaceae</taxon>
        <taxon>Dendronalium</taxon>
        <taxon>Dendronalium phyllosphericum</taxon>
    </lineage>
</organism>
<evidence type="ECO:0000313" key="3">
    <source>
        <dbReference type="Proteomes" id="UP000662314"/>
    </source>
</evidence>
<dbReference type="Proteomes" id="UP000662314">
    <property type="component" value="Unassembled WGS sequence"/>
</dbReference>